<name>A0A0B5FDC7_9BACT</name>
<dbReference type="Gene3D" id="2.170.130.10">
    <property type="entry name" value="TonB-dependent receptor, plug domain"/>
    <property type="match status" value="1"/>
</dbReference>
<proteinExistence type="inferred from homology"/>
<dbReference type="PANTHER" id="PTHR30069:SF53">
    <property type="entry name" value="COLICIN I RECEPTOR-RELATED"/>
    <property type="match status" value="1"/>
</dbReference>
<dbReference type="GO" id="GO:0044718">
    <property type="term" value="P:siderophore transmembrane transport"/>
    <property type="evidence" value="ECO:0007669"/>
    <property type="project" value="TreeGrafter"/>
</dbReference>
<dbReference type="Proteomes" id="UP000035036">
    <property type="component" value="Chromosome"/>
</dbReference>
<dbReference type="PANTHER" id="PTHR30069">
    <property type="entry name" value="TONB-DEPENDENT OUTER MEMBRANE RECEPTOR"/>
    <property type="match status" value="1"/>
</dbReference>
<keyword evidence="8 10" id="KW-0472">Membrane</keyword>
<evidence type="ECO:0000256" key="5">
    <source>
        <dbReference type="ARBA" id="ARBA00022729"/>
    </source>
</evidence>
<evidence type="ECO:0000256" key="13">
    <source>
        <dbReference type="SAM" id="SignalP"/>
    </source>
</evidence>
<feature type="signal peptide" evidence="13">
    <location>
        <begin position="1"/>
        <end position="25"/>
    </location>
</feature>
<dbReference type="GO" id="GO:0009279">
    <property type="term" value="C:cell outer membrane"/>
    <property type="evidence" value="ECO:0007669"/>
    <property type="project" value="UniProtKB-SubCell"/>
</dbReference>
<dbReference type="InterPro" id="IPR036942">
    <property type="entry name" value="Beta-barrel_TonB_sf"/>
</dbReference>
<evidence type="ECO:0000256" key="4">
    <source>
        <dbReference type="ARBA" id="ARBA00022692"/>
    </source>
</evidence>
<evidence type="ECO:0000256" key="11">
    <source>
        <dbReference type="RuleBase" id="RU003357"/>
    </source>
</evidence>
<evidence type="ECO:0000256" key="1">
    <source>
        <dbReference type="ARBA" id="ARBA00004571"/>
    </source>
</evidence>
<keyword evidence="17" id="KW-1185">Reference proteome</keyword>
<keyword evidence="5 13" id="KW-0732">Signal</keyword>
<keyword evidence="7 11" id="KW-0798">TonB box</keyword>
<evidence type="ECO:0000259" key="14">
    <source>
        <dbReference type="Pfam" id="PF00593"/>
    </source>
</evidence>
<dbReference type="SUPFAM" id="SSF56935">
    <property type="entry name" value="Porins"/>
    <property type="match status" value="1"/>
</dbReference>
<evidence type="ECO:0000256" key="8">
    <source>
        <dbReference type="ARBA" id="ARBA00023136"/>
    </source>
</evidence>
<feature type="region of interest" description="Disordered" evidence="12">
    <location>
        <begin position="180"/>
        <end position="205"/>
    </location>
</feature>
<evidence type="ECO:0000256" key="12">
    <source>
        <dbReference type="SAM" id="MobiDB-lite"/>
    </source>
</evidence>
<dbReference type="RefSeq" id="WP_040198553.1">
    <property type="nucleotide sequence ID" value="NZ_CP010311.1"/>
</dbReference>
<organism evidence="16 17">
    <name type="scientific">Geoalkalibacter subterraneus</name>
    <dbReference type="NCBI Taxonomy" id="483547"/>
    <lineage>
        <taxon>Bacteria</taxon>
        <taxon>Pseudomonadati</taxon>
        <taxon>Thermodesulfobacteriota</taxon>
        <taxon>Desulfuromonadia</taxon>
        <taxon>Desulfuromonadales</taxon>
        <taxon>Geoalkalibacteraceae</taxon>
        <taxon>Geoalkalibacter</taxon>
    </lineage>
</organism>
<evidence type="ECO:0000256" key="7">
    <source>
        <dbReference type="ARBA" id="ARBA00023077"/>
    </source>
</evidence>
<dbReference type="Pfam" id="PF07715">
    <property type="entry name" value="Plug"/>
    <property type="match status" value="1"/>
</dbReference>
<comment type="subcellular location">
    <subcellularLocation>
        <location evidence="1 10">Cell outer membrane</location>
        <topology evidence="1 10">Multi-pass membrane protein</topology>
    </subcellularLocation>
</comment>
<reference evidence="16 17" key="1">
    <citation type="journal article" date="2015" name="Genome Announc.">
        <title>Genomes of Geoalkalibacter ferrihydriticus Z-0531T and Geoalkalibacter subterraneus Red1T, Two Haloalkaliphilic Metal-Reducing Deltaproteobacteria.</title>
        <authorList>
            <person name="Badalamenti J.P."/>
            <person name="Krajmalnik-Brown R."/>
            <person name="Torres C.I."/>
            <person name="Bond D.R."/>
        </authorList>
    </citation>
    <scope>NUCLEOTIDE SEQUENCE [LARGE SCALE GENOMIC DNA]</scope>
    <source>
        <strain evidence="16 17">Red1</strain>
    </source>
</reference>
<feature type="domain" description="TonB-dependent receptor plug" evidence="15">
    <location>
        <begin position="44"/>
        <end position="151"/>
    </location>
</feature>
<dbReference type="EMBL" id="CP010311">
    <property type="protein sequence ID" value="AJF05308.1"/>
    <property type="molecule type" value="Genomic_DNA"/>
</dbReference>
<comment type="similarity">
    <text evidence="10 11">Belongs to the TonB-dependent receptor family.</text>
</comment>
<evidence type="ECO:0000259" key="15">
    <source>
        <dbReference type="Pfam" id="PF07715"/>
    </source>
</evidence>
<gene>
    <name evidence="16" type="ORF">GSUB_00130</name>
</gene>
<keyword evidence="4 10" id="KW-0812">Transmembrane</keyword>
<dbReference type="STRING" id="483547.GSUB_00130"/>
<evidence type="ECO:0000313" key="17">
    <source>
        <dbReference type="Proteomes" id="UP000035036"/>
    </source>
</evidence>
<keyword evidence="2 10" id="KW-0813">Transport</keyword>
<evidence type="ECO:0000256" key="9">
    <source>
        <dbReference type="ARBA" id="ARBA00023237"/>
    </source>
</evidence>
<accession>A0A0B5FDC7</accession>
<dbReference type="Pfam" id="PF00593">
    <property type="entry name" value="TonB_dep_Rec_b-barrel"/>
    <property type="match status" value="1"/>
</dbReference>
<evidence type="ECO:0000256" key="10">
    <source>
        <dbReference type="PROSITE-ProRule" id="PRU01360"/>
    </source>
</evidence>
<evidence type="ECO:0000256" key="2">
    <source>
        <dbReference type="ARBA" id="ARBA00022448"/>
    </source>
</evidence>
<feature type="domain" description="TonB-dependent receptor-like beta-barrel" evidence="14">
    <location>
        <begin position="206"/>
        <end position="520"/>
    </location>
</feature>
<evidence type="ECO:0000256" key="3">
    <source>
        <dbReference type="ARBA" id="ARBA00022452"/>
    </source>
</evidence>
<dbReference type="HOGENOM" id="CLU_008287_18_5_7"/>
<dbReference type="Gene3D" id="2.40.170.20">
    <property type="entry name" value="TonB-dependent receptor, beta-barrel domain"/>
    <property type="match status" value="1"/>
</dbReference>
<dbReference type="KEGG" id="gsb:GSUB_00130"/>
<keyword evidence="3 10" id="KW-1134">Transmembrane beta strand</keyword>
<feature type="compositionally biased region" description="Basic and acidic residues" evidence="12">
    <location>
        <begin position="196"/>
        <end position="205"/>
    </location>
</feature>
<dbReference type="OrthoDB" id="9800913at2"/>
<dbReference type="AlphaFoldDB" id="A0A0B5FDC7"/>
<dbReference type="InterPro" id="IPR037066">
    <property type="entry name" value="Plug_dom_sf"/>
</dbReference>
<dbReference type="GO" id="GO:0015344">
    <property type="term" value="F:siderophore uptake transmembrane transporter activity"/>
    <property type="evidence" value="ECO:0007669"/>
    <property type="project" value="TreeGrafter"/>
</dbReference>
<dbReference type="InterPro" id="IPR000531">
    <property type="entry name" value="Beta-barrel_TonB"/>
</dbReference>
<feature type="chain" id="PRO_5002101653" description="TonB-dependent receptor" evidence="13">
    <location>
        <begin position="26"/>
        <end position="609"/>
    </location>
</feature>
<protein>
    <recommendedName>
        <fullName evidence="18">TonB-dependent receptor</fullName>
    </recommendedName>
</protein>
<evidence type="ECO:0000256" key="6">
    <source>
        <dbReference type="ARBA" id="ARBA00023065"/>
    </source>
</evidence>
<evidence type="ECO:0008006" key="18">
    <source>
        <dbReference type="Google" id="ProtNLM"/>
    </source>
</evidence>
<keyword evidence="6" id="KW-0406">Ion transport</keyword>
<evidence type="ECO:0000313" key="16">
    <source>
        <dbReference type="EMBL" id="AJF05308.1"/>
    </source>
</evidence>
<sequence length="609" mass="67479">MAKLKTWVLAAGVAALWGSTTYGLAADALEPVVVTATRTAKPASQASASVVTITADEIAKRGATRLEEVLRDAVGVQVVSNGPVGAVATPSIRGATGSQVLVLLDGVRLNSAQLGQFNLSDLPVPLSEIERIEVLRGPASALYGTNALGGVIQIFTRTPQQQPLTQLSWSEGRFNTRDVGFSTSARRGPGRYRLSASRERSDGYRDNSDLEQTIIEGMLGFDLPGGFDLQATASHLDKENGVPGSIEWPSPEARQTDRNTLASVTLSGPVGAVDMTVRGHYDRRRNTYRDPGAFTPADDRHLLKTLGVEAQGEYGFERHSFLFGGDFYKDKLDSTSSGDPEDERWSLFAQYELEATSWATLLTGLRYDVHSDFSNEWSPRAALLLTPTDSTIVRFSASRAFRAPTLNDRFWPDTGWTRGNPDLDPETAWEYEAAVEQQLGERTEVSLAAFRREVRDLIEWTEDGMGVWQPDNVSRARIWGIETGGRVQLHELLAAGANYTYLHPKNRDTGDYLENKIRHQTHLFMEIGPILQTHLRLDGRHLHYYSQPTRRHNSHIVLDAALSRPFMLGDGWELEGKITAKNLLDKDYESTPGYPMPPREIFVELTAYF</sequence>
<dbReference type="InterPro" id="IPR039426">
    <property type="entry name" value="TonB-dep_rcpt-like"/>
</dbReference>
<keyword evidence="9 10" id="KW-0998">Cell outer membrane</keyword>
<dbReference type="CDD" id="cd01347">
    <property type="entry name" value="ligand_gated_channel"/>
    <property type="match status" value="1"/>
</dbReference>
<dbReference type="InterPro" id="IPR012910">
    <property type="entry name" value="Plug_dom"/>
</dbReference>
<dbReference type="PROSITE" id="PS52016">
    <property type="entry name" value="TONB_DEPENDENT_REC_3"/>
    <property type="match status" value="1"/>
</dbReference>